<dbReference type="EMBL" id="LAZR01006424">
    <property type="protein sequence ID" value="KKM92216.1"/>
    <property type="molecule type" value="Genomic_DNA"/>
</dbReference>
<gene>
    <name evidence="2" type="ORF">LCGC14_1220720</name>
</gene>
<organism evidence="2">
    <name type="scientific">marine sediment metagenome</name>
    <dbReference type="NCBI Taxonomy" id="412755"/>
    <lineage>
        <taxon>unclassified sequences</taxon>
        <taxon>metagenomes</taxon>
        <taxon>ecological metagenomes</taxon>
    </lineage>
</organism>
<dbReference type="Gene3D" id="3.90.550.10">
    <property type="entry name" value="Spore Coat Polysaccharide Biosynthesis Protein SpsA, Chain A"/>
    <property type="match status" value="2"/>
</dbReference>
<feature type="domain" description="Glycosyltransferase 2-like" evidence="1">
    <location>
        <begin position="499"/>
        <end position="616"/>
    </location>
</feature>
<dbReference type="InterPro" id="IPR001173">
    <property type="entry name" value="Glyco_trans_2-like"/>
</dbReference>
<feature type="non-terminal residue" evidence="2">
    <location>
        <position position="722"/>
    </location>
</feature>
<reference evidence="2" key="1">
    <citation type="journal article" date="2015" name="Nature">
        <title>Complex archaea that bridge the gap between prokaryotes and eukaryotes.</title>
        <authorList>
            <person name="Spang A."/>
            <person name="Saw J.H."/>
            <person name="Jorgensen S.L."/>
            <person name="Zaremba-Niedzwiedzka K."/>
            <person name="Martijn J."/>
            <person name="Lind A.E."/>
            <person name="van Eijk R."/>
            <person name="Schleper C."/>
            <person name="Guy L."/>
            <person name="Ettema T.J."/>
        </authorList>
    </citation>
    <scope>NUCLEOTIDE SEQUENCE</scope>
</reference>
<evidence type="ECO:0000259" key="1">
    <source>
        <dbReference type="Pfam" id="PF00535"/>
    </source>
</evidence>
<sequence>MPDLSIVMLTVGGESCEFFQQALATLEEHTTTDYELIVVVNDDCPRAAALAEAYGADKVLRSAELRGFGEGMNTGFDAVSPEAKYIVCTNDDVLFTPDWDTLLIDCLDMYHATDPNRPKAGMVGPLTNYCGGFQMVHSPQLNPTNVAEHSKLWAAKNALKWDAVAFLSGFCFMMSREFFDERLEQDGFIFDEEWFPVGGAEDNDLCVRAMRAGWSTVICAPCFIYHYGSVTLRRIAPDSLTGVRNLKRLYQKWEPKEEQILGALFRVKLTREYQVPWFLDSLRNAATFVDRFYILDDQSPAELWPTDEIEEICGAKLARYERRTHKKLEGQDRQDLYRWACEDGCDWAISIDADEVFEDKFDRAYAERLMRVPHPAISGYSFHWYHFWNSDQYWRADGVWGQMGGGCRMYRCLSGFRVPNEAFHVGNAPAFPEGSIALTSVRIKHYGNMTAEERQRKYEFYQRTDNEKNARLIGNDDYSHIIDETGMQLMPWQEDNGISLVTIMRNEEARLHNFFPQFWAFADEIVICDTGSEDASIEIAEMWGCRVIEREWNDDFAAPRNAAVKMARHEWILHLDIDESSSETRMIRREIERPIAYAYGFYVRNRLPNGRVWNQDAIRLFRNDPRIRYYRWVHETVTDSLREHNLQILRSECVIDHAGFLSDPEKLKRKLKMYFRIGLRQLAHSPLDAATNYNLAMHFLESGDRAVAEGMLQKAIALDSEF</sequence>
<dbReference type="AlphaFoldDB" id="A0A0F9LYL8"/>
<name>A0A0F9LYL8_9ZZZZ</name>
<dbReference type="Pfam" id="PF00535">
    <property type="entry name" value="Glycos_transf_2"/>
    <property type="match status" value="2"/>
</dbReference>
<dbReference type="SUPFAM" id="SSF53448">
    <property type="entry name" value="Nucleotide-diphospho-sugar transferases"/>
    <property type="match status" value="3"/>
</dbReference>
<proteinExistence type="predicted"/>
<comment type="caution">
    <text evidence="2">The sequence shown here is derived from an EMBL/GenBank/DDBJ whole genome shotgun (WGS) entry which is preliminary data.</text>
</comment>
<feature type="domain" description="Glycosyltransferase 2-like" evidence="1">
    <location>
        <begin position="16"/>
        <end position="181"/>
    </location>
</feature>
<protein>
    <recommendedName>
        <fullName evidence="1">Glycosyltransferase 2-like domain-containing protein</fullName>
    </recommendedName>
</protein>
<dbReference type="PANTHER" id="PTHR43630">
    <property type="entry name" value="POLY-BETA-1,6-N-ACETYL-D-GLUCOSAMINE SYNTHASE"/>
    <property type="match status" value="1"/>
</dbReference>
<accession>A0A0F9LYL8</accession>
<evidence type="ECO:0000313" key="2">
    <source>
        <dbReference type="EMBL" id="KKM92216.1"/>
    </source>
</evidence>
<dbReference type="PANTHER" id="PTHR43630:SF2">
    <property type="entry name" value="GLYCOSYLTRANSFERASE"/>
    <property type="match status" value="1"/>
</dbReference>
<dbReference type="InterPro" id="IPR029044">
    <property type="entry name" value="Nucleotide-diphossugar_trans"/>
</dbReference>